<dbReference type="Proteomes" id="UP001604336">
    <property type="component" value="Unassembled WGS sequence"/>
</dbReference>
<name>A0ABD1QIL5_9LAMI</name>
<protein>
    <submittedName>
        <fullName evidence="1">Methionine--tRNA ligase</fullName>
    </submittedName>
</protein>
<dbReference type="InterPro" id="IPR034561">
    <property type="entry name" value="SNI1"/>
</dbReference>
<dbReference type="EMBL" id="JBFOLK010000011">
    <property type="protein sequence ID" value="KAL2475612.1"/>
    <property type="molecule type" value="Genomic_DNA"/>
</dbReference>
<evidence type="ECO:0000313" key="1">
    <source>
        <dbReference type="EMBL" id="KAL2475612.1"/>
    </source>
</evidence>
<gene>
    <name evidence="1" type="ORF">Adt_36348</name>
</gene>
<sequence length="129" mass="14405">MFRVQGFEQVDLSGQPQVYDTGGMLTEIINLPWRKADNEIIDDQIHIQSSYNQLLLAHAFQAYLSLSLQHLPGGVSELKEDVKGSTLLEVCKNVISAFTSLRKEDEETEIFPFGKEALFTAATILSTKS</sequence>
<accession>A0ABD1QIL5</accession>
<reference evidence="2" key="1">
    <citation type="submission" date="2024-07" db="EMBL/GenBank/DDBJ databases">
        <title>Two chromosome-level genome assemblies of Korean endemic species Abeliophyllum distichum and Forsythia ovata (Oleaceae).</title>
        <authorList>
            <person name="Jang H."/>
        </authorList>
    </citation>
    <scope>NUCLEOTIDE SEQUENCE [LARGE SCALE GENOMIC DNA]</scope>
</reference>
<comment type="caution">
    <text evidence="1">The sequence shown here is derived from an EMBL/GenBank/DDBJ whole genome shotgun (WGS) entry which is preliminary data.</text>
</comment>
<dbReference type="AlphaFoldDB" id="A0ABD1QIL5"/>
<dbReference type="PANTHER" id="PTHR37243:SF2">
    <property type="entry name" value="NEGATIVE REGULATOR OF SYSTEMIC ACQUIRED RESISTANCE SNI1"/>
    <property type="match status" value="1"/>
</dbReference>
<dbReference type="PANTHER" id="PTHR37243">
    <property type="entry name" value="NEGATIVE REGULATOR OF SYSTEMIC ACQUIRED RESISTANCE SNI1"/>
    <property type="match status" value="1"/>
</dbReference>
<proteinExistence type="predicted"/>
<organism evidence="1 2">
    <name type="scientific">Abeliophyllum distichum</name>
    <dbReference type="NCBI Taxonomy" id="126358"/>
    <lineage>
        <taxon>Eukaryota</taxon>
        <taxon>Viridiplantae</taxon>
        <taxon>Streptophyta</taxon>
        <taxon>Embryophyta</taxon>
        <taxon>Tracheophyta</taxon>
        <taxon>Spermatophyta</taxon>
        <taxon>Magnoliopsida</taxon>
        <taxon>eudicotyledons</taxon>
        <taxon>Gunneridae</taxon>
        <taxon>Pentapetalae</taxon>
        <taxon>asterids</taxon>
        <taxon>lamiids</taxon>
        <taxon>Lamiales</taxon>
        <taxon>Oleaceae</taxon>
        <taxon>Forsythieae</taxon>
        <taxon>Abeliophyllum</taxon>
    </lineage>
</organism>
<keyword evidence="2" id="KW-1185">Reference proteome</keyword>
<dbReference type="GO" id="GO:0016874">
    <property type="term" value="F:ligase activity"/>
    <property type="evidence" value="ECO:0007669"/>
    <property type="project" value="UniProtKB-KW"/>
</dbReference>
<evidence type="ECO:0000313" key="2">
    <source>
        <dbReference type="Proteomes" id="UP001604336"/>
    </source>
</evidence>
<keyword evidence="1" id="KW-0436">Ligase</keyword>